<name>A0A2X4RLE3_9CORY</name>
<dbReference type="EMBL" id="LS483460">
    <property type="protein sequence ID" value="SQH98122.1"/>
    <property type="molecule type" value="Genomic_DNA"/>
</dbReference>
<reference evidence="1 2" key="1">
    <citation type="submission" date="2018-06" db="EMBL/GenBank/DDBJ databases">
        <authorList>
            <consortium name="Pathogen Informatics"/>
            <person name="Doyle S."/>
        </authorList>
    </citation>
    <scope>NUCLEOTIDE SEQUENCE [LARGE SCALE GENOMIC DNA]</scope>
    <source>
        <strain evidence="1 2">NCTC10288</strain>
    </source>
</reference>
<gene>
    <name evidence="1" type="ORF">NCTC10288_00060</name>
</gene>
<protein>
    <submittedName>
        <fullName evidence="1">Uncharacterized protein</fullName>
    </submittedName>
</protein>
<organism evidence="1 2">
    <name type="scientific">Corynebacterium minutissimum</name>
    <dbReference type="NCBI Taxonomy" id="38301"/>
    <lineage>
        <taxon>Bacteria</taxon>
        <taxon>Bacillati</taxon>
        <taxon>Actinomycetota</taxon>
        <taxon>Actinomycetes</taxon>
        <taxon>Mycobacteriales</taxon>
        <taxon>Corynebacteriaceae</taxon>
        <taxon>Corynebacterium</taxon>
    </lineage>
</organism>
<dbReference type="Proteomes" id="UP000249264">
    <property type="component" value="Chromosome 1"/>
</dbReference>
<proteinExistence type="predicted"/>
<evidence type="ECO:0000313" key="1">
    <source>
        <dbReference type="EMBL" id="SQH98122.1"/>
    </source>
</evidence>
<evidence type="ECO:0000313" key="2">
    <source>
        <dbReference type="Proteomes" id="UP000249264"/>
    </source>
</evidence>
<accession>A0A2X4RLE3</accession>
<dbReference type="AlphaFoldDB" id="A0A2X4RLE3"/>
<sequence>MSVIEIVTIWGMSKQGPVSTEFYSEEFKSKYSAVICRSILDYGEDTIVAWPGLPADHQRLKPAWRCYS</sequence>
<dbReference type="KEGG" id="cmin:NCTC10288_00060"/>